<gene>
    <name evidence="3" type="ORF">CALMAC_LOCUS17705</name>
</gene>
<keyword evidence="4" id="KW-1185">Reference proteome</keyword>
<dbReference type="EMBL" id="CAACVG010012168">
    <property type="protein sequence ID" value="VEN59828.1"/>
    <property type="molecule type" value="Genomic_DNA"/>
</dbReference>
<evidence type="ECO:0000313" key="4">
    <source>
        <dbReference type="Proteomes" id="UP000410492"/>
    </source>
</evidence>
<feature type="transmembrane region" description="Helical" evidence="1">
    <location>
        <begin position="466"/>
        <end position="488"/>
    </location>
</feature>
<feature type="domain" description="Heparan-alpha-glucosaminide N-acetyltransferase catalytic" evidence="2">
    <location>
        <begin position="171"/>
        <end position="288"/>
    </location>
</feature>
<feature type="transmembrane region" description="Helical" evidence="1">
    <location>
        <begin position="500"/>
        <end position="517"/>
    </location>
</feature>
<evidence type="ECO:0000259" key="2">
    <source>
        <dbReference type="Pfam" id="PF07786"/>
    </source>
</evidence>
<feature type="transmembrane region" description="Helical" evidence="1">
    <location>
        <begin position="126"/>
        <end position="148"/>
    </location>
</feature>
<keyword evidence="1" id="KW-0812">Transmembrane</keyword>
<feature type="transmembrane region" description="Helical" evidence="1">
    <location>
        <begin position="172"/>
        <end position="192"/>
    </location>
</feature>
<dbReference type="OrthoDB" id="2149840at2759"/>
<dbReference type="InterPro" id="IPR012429">
    <property type="entry name" value="HGSNAT_cat"/>
</dbReference>
<feature type="transmembrane region" description="Helical" evidence="1">
    <location>
        <begin position="278"/>
        <end position="297"/>
    </location>
</feature>
<reference evidence="3 4" key="1">
    <citation type="submission" date="2019-01" db="EMBL/GenBank/DDBJ databases">
        <authorList>
            <person name="Sayadi A."/>
        </authorList>
    </citation>
    <scope>NUCLEOTIDE SEQUENCE [LARGE SCALE GENOMIC DNA]</scope>
</reference>
<organism evidence="3 4">
    <name type="scientific">Callosobruchus maculatus</name>
    <name type="common">Southern cowpea weevil</name>
    <name type="synonym">Pulse bruchid</name>
    <dbReference type="NCBI Taxonomy" id="64391"/>
    <lineage>
        <taxon>Eukaryota</taxon>
        <taxon>Metazoa</taxon>
        <taxon>Ecdysozoa</taxon>
        <taxon>Arthropoda</taxon>
        <taxon>Hexapoda</taxon>
        <taxon>Insecta</taxon>
        <taxon>Pterygota</taxon>
        <taxon>Neoptera</taxon>
        <taxon>Endopterygota</taxon>
        <taxon>Coleoptera</taxon>
        <taxon>Polyphaga</taxon>
        <taxon>Cucujiformia</taxon>
        <taxon>Chrysomeloidea</taxon>
        <taxon>Chrysomelidae</taxon>
        <taxon>Bruchinae</taxon>
        <taxon>Bruchini</taxon>
        <taxon>Callosobruchus</taxon>
    </lineage>
</organism>
<feature type="transmembrane region" description="Helical" evidence="1">
    <location>
        <begin position="537"/>
        <end position="561"/>
    </location>
</feature>
<dbReference type="Pfam" id="PF07786">
    <property type="entry name" value="HGSNAT_cat"/>
    <property type="match status" value="1"/>
</dbReference>
<proteinExistence type="predicted"/>
<feature type="transmembrane region" description="Helical" evidence="1">
    <location>
        <begin position="401"/>
        <end position="425"/>
    </location>
</feature>
<feature type="transmembrane region" description="Helical" evidence="1">
    <location>
        <begin position="212"/>
        <end position="233"/>
    </location>
</feature>
<dbReference type="PANTHER" id="PTHR31061">
    <property type="entry name" value="LD22376P"/>
    <property type="match status" value="1"/>
</dbReference>
<evidence type="ECO:0000313" key="3">
    <source>
        <dbReference type="EMBL" id="VEN59828.1"/>
    </source>
</evidence>
<protein>
    <recommendedName>
        <fullName evidence="2">Heparan-alpha-glucosaminide N-acetyltransferase catalytic domain-containing protein</fullName>
    </recommendedName>
</protein>
<accession>A0A653DKF4</accession>
<dbReference type="Proteomes" id="UP000410492">
    <property type="component" value="Unassembled WGS sequence"/>
</dbReference>
<feature type="transmembrane region" description="Helical" evidence="1">
    <location>
        <begin position="253"/>
        <end position="272"/>
    </location>
</feature>
<sequence length="569" mass="64771">MTWYFIDEPDEDYVGSYDLTQLKTDQFYLDVNFSSFDDNIHLYYLHEECVGCPYLLKPFNNGVPLTTNLKLKLANTYQNFLPQDQTENVVCDLDHNFGQFGVYSVQNVSNSCELTVLKEAVNINTAVIPVIAIYTILILFGCLIVGVWRKCKKDNEDNDDNNKEKGAPKTRVGSLDTFRGFIIVMMIFANFGCGNYEYFNHAIWNGLHFADLIFPSFVWIMGVCIPISLASIFKKKLVNRELMLTILKRSVKLFLLGVFLGGGVDLLYLRIFGVLQRFGIAYLVVSLICILTMDRSCPDINSEIDEPSRLKLYFSDILRTYVGWIFVIIITALHTIIIFSVAAPGCPSGYLGPGGLHQNRSYQNCTGGATGYIDGLILGNHRYRYPTIYRVYEARPFDPEGVVGCLTTILQAYLGVQAGVTLLVYKKHSERLFRWLLWGIGTGLAGGALCGFSKEDGIIPVNKNLWSLSFVLVTSCFAFTFLSLCYVLVDYKKLWTGKPFLFAGMNAILMYIGHEMTENHFPVRWYPHNAYSEDHRHTHYNALLSDTWGAAFWLFVSYYLYKIKYFLVI</sequence>
<feature type="transmembrane region" description="Helical" evidence="1">
    <location>
        <begin position="318"/>
        <end position="343"/>
    </location>
</feature>
<evidence type="ECO:0000256" key="1">
    <source>
        <dbReference type="SAM" id="Phobius"/>
    </source>
</evidence>
<name>A0A653DKF4_CALMS</name>
<keyword evidence="1" id="KW-1133">Transmembrane helix</keyword>
<keyword evidence="1" id="KW-0472">Membrane</keyword>
<dbReference type="AlphaFoldDB" id="A0A653DKF4"/>
<dbReference type="PANTHER" id="PTHR31061:SF24">
    <property type="entry name" value="LD22376P"/>
    <property type="match status" value="1"/>
</dbReference>
<feature type="transmembrane region" description="Helical" evidence="1">
    <location>
        <begin position="432"/>
        <end position="454"/>
    </location>
</feature>